<feature type="non-terminal residue" evidence="3">
    <location>
        <position position="1"/>
    </location>
</feature>
<dbReference type="InterPro" id="IPR050593">
    <property type="entry name" value="LovG"/>
</dbReference>
<dbReference type="GO" id="GO:0016787">
    <property type="term" value="F:hydrolase activity"/>
    <property type="evidence" value="ECO:0007669"/>
    <property type="project" value="UniProtKB-KW"/>
</dbReference>
<feature type="non-terminal residue" evidence="3">
    <location>
        <position position="283"/>
    </location>
</feature>
<dbReference type="STRING" id="5539.A0A3E2HPS1"/>
<feature type="domain" description="Serine hydrolase" evidence="2">
    <location>
        <begin position="17"/>
        <end position="257"/>
    </location>
</feature>
<dbReference type="PANTHER" id="PTHR48070">
    <property type="entry name" value="ESTERASE OVCA2"/>
    <property type="match status" value="1"/>
</dbReference>
<sequence>MSSKVATSTTTRGTPLKQLKILMLHGFTQSGPLFHAKTRSMEKLLQKAFPAGNPSNPLTNFPGGIRLIYPTAPNKLPPATLPGFEEGGEENDDAWGWWRRDDHSERYRYLDDGMQRIADTILAEEGGIDGVIGFSQGAACAALVASLLEEGRKEAFDACEKRGLLGYPKSFLGPDGKVINAPLRFAISYSGFRAPDEFYTGFYEPKIKTPTMHVIGSLDTLVDESRSLALVKVCANDRVVYHPGGHFVPTRKDMVSAVISFIRETCDDPKLEEESVEDMDVPF</sequence>
<proteinExistence type="predicted"/>
<protein>
    <recommendedName>
        <fullName evidence="2">Serine hydrolase domain-containing protein</fullName>
    </recommendedName>
</protein>
<dbReference type="OrthoDB" id="2094269at2759"/>
<reference evidence="3 4" key="1">
    <citation type="submission" date="2018-05" db="EMBL/GenBank/DDBJ databases">
        <title>Draft genome sequence of Scytalidium lignicola DSM 105466, a ubiquitous saprotrophic fungus.</title>
        <authorList>
            <person name="Buettner E."/>
            <person name="Gebauer A.M."/>
            <person name="Hofrichter M."/>
            <person name="Liers C."/>
            <person name="Kellner H."/>
        </authorList>
    </citation>
    <scope>NUCLEOTIDE SEQUENCE [LARGE SCALE GENOMIC DNA]</scope>
    <source>
        <strain evidence="3 4">DSM 105466</strain>
    </source>
</reference>
<comment type="caution">
    <text evidence="3">The sequence shown here is derived from an EMBL/GenBank/DDBJ whole genome shotgun (WGS) entry which is preliminary data.</text>
</comment>
<dbReference type="GO" id="GO:0005634">
    <property type="term" value="C:nucleus"/>
    <property type="evidence" value="ECO:0007669"/>
    <property type="project" value="TreeGrafter"/>
</dbReference>
<evidence type="ECO:0000259" key="2">
    <source>
        <dbReference type="Pfam" id="PF03959"/>
    </source>
</evidence>
<organism evidence="3 4">
    <name type="scientific">Scytalidium lignicola</name>
    <name type="common">Hyphomycete</name>
    <dbReference type="NCBI Taxonomy" id="5539"/>
    <lineage>
        <taxon>Eukaryota</taxon>
        <taxon>Fungi</taxon>
        <taxon>Dikarya</taxon>
        <taxon>Ascomycota</taxon>
        <taxon>Pezizomycotina</taxon>
        <taxon>Leotiomycetes</taxon>
        <taxon>Leotiomycetes incertae sedis</taxon>
        <taxon>Scytalidium</taxon>
    </lineage>
</organism>
<dbReference type="OMA" id="EEPRGWW"/>
<accession>A0A3E2HPS1</accession>
<dbReference type="Gene3D" id="3.40.50.1820">
    <property type="entry name" value="alpha/beta hydrolase"/>
    <property type="match status" value="1"/>
</dbReference>
<keyword evidence="1" id="KW-0378">Hydrolase</keyword>
<dbReference type="InterPro" id="IPR005645">
    <property type="entry name" value="FSH-like_dom"/>
</dbReference>
<dbReference type="EMBL" id="NCSJ02000009">
    <property type="protein sequence ID" value="RFU35346.1"/>
    <property type="molecule type" value="Genomic_DNA"/>
</dbReference>
<dbReference type="SUPFAM" id="SSF53474">
    <property type="entry name" value="alpha/beta-Hydrolases"/>
    <property type="match status" value="1"/>
</dbReference>
<dbReference type="Pfam" id="PF03959">
    <property type="entry name" value="FSH1"/>
    <property type="match status" value="1"/>
</dbReference>
<dbReference type="Proteomes" id="UP000258309">
    <property type="component" value="Unassembled WGS sequence"/>
</dbReference>
<evidence type="ECO:0000313" key="3">
    <source>
        <dbReference type="EMBL" id="RFU35346.1"/>
    </source>
</evidence>
<keyword evidence="4" id="KW-1185">Reference proteome</keyword>
<dbReference type="GO" id="GO:0019748">
    <property type="term" value="P:secondary metabolic process"/>
    <property type="evidence" value="ECO:0007669"/>
    <property type="project" value="TreeGrafter"/>
</dbReference>
<dbReference type="InterPro" id="IPR029058">
    <property type="entry name" value="AB_hydrolase_fold"/>
</dbReference>
<evidence type="ECO:0000256" key="1">
    <source>
        <dbReference type="ARBA" id="ARBA00022801"/>
    </source>
</evidence>
<dbReference type="PANTHER" id="PTHR48070:SF6">
    <property type="entry name" value="ESTERASE OVCA2"/>
    <property type="match status" value="1"/>
</dbReference>
<dbReference type="GO" id="GO:0005737">
    <property type="term" value="C:cytoplasm"/>
    <property type="evidence" value="ECO:0007669"/>
    <property type="project" value="TreeGrafter"/>
</dbReference>
<name>A0A3E2HPS1_SCYLI</name>
<gene>
    <name evidence="3" type="ORF">B7463_g929</name>
</gene>
<dbReference type="AlphaFoldDB" id="A0A3E2HPS1"/>
<evidence type="ECO:0000313" key="4">
    <source>
        <dbReference type="Proteomes" id="UP000258309"/>
    </source>
</evidence>